<reference evidence="1" key="2">
    <citation type="submission" date="2017-07" db="EMBL/GenBank/DDBJ databases">
        <title>WGS assembly of Populus trichocarpa.</title>
        <authorList>
            <person name="Tuskan G."/>
            <person name="Difazio S."/>
            <person name="Jansson S."/>
            <person name="Bohlmann J."/>
            <person name="Grigoriev I."/>
            <person name="Hellsten U."/>
            <person name="Putnam N."/>
            <person name="Ralph S."/>
            <person name="Rombauts S."/>
            <person name="Salamov A."/>
            <person name="Schein J."/>
            <person name="Sterck L."/>
            <person name="Aerts A."/>
            <person name="Bhalerao R."/>
            <person name="Bhalerao R."/>
            <person name="Blaudez D."/>
            <person name="Boerjan W."/>
            <person name="Brun A."/>
            <person name="Brunner A."/>
            <person name="Busov V."/>
            <person name="Campbell M."/>
            <person name="Carlson J."/>
            <person name="Chalot M."/>
            <person name="Chapman J."/>
            <person name="Chen G."/>
            <person name="Cooper D."/>
            <person name="Coutinho P."/>
            <person name="Couturier J."/>
            <person name="Covert S."/>
            <person name="Cronk Q."/>
            <person name="Cunningham R."/>
            <person name="Davis J."/>
            <person name="Degroeve S."/>
            <person name="Dejardin A."/>
            <person name="Depamphilis C."/>
            <person name="Detter J."/>
            <person name="Dirks B."/>
            <person name="Dubchak I."/>
            <person name="Duplessis S."/>
            <person name="Ehlting J."/>
            <person name="Ellis B."/>
            <person name="Gendler K."/>
            <person name="Goodstein D."/>
            <person name="Gribskov M."/>
            <person name="Grimwood J."/>
            <person name="Groover A."/>
            <person name="Gunter L."/>
            <person name="Hamberger B."/>
            <person name="Heinze B."/>
            <person name="Helariutta Y."/>
            <person name="Henrissat B."/>
            <person name="Holligan D."/>
            <person name="Holt R."/>
            <person name="Huang W."/>
            <person name="Islam-Faridi N."/>
            <person name="Jones S."/>
            <person name="Jones-Rhoades M."/>
            <person name="Jorgensen R."/>
            <person name="Joshi C."/>
            <person name="Kangasjarvi J."/>
            <person name="Karlsson J."/>
            <person name="Kelleher C."/>
            <person name="Kirkpatrick R."/>
            <person name="Kirst M."/>
            <person name="Kohler A."/>
            <person name="Kalluri U."/>
            <person name="Larimer F."/>
            <person name="Leebens-Mack J."/>
            <person name="Leple J."/>
            <person name="Locascio P."/>
            <person name="Lou Y."/>
            <person name="Lucas S."/>
            <person name="Martin F."/>
            <person name="Montanini B."/>
            <person name="Napoli C."/>
            <person name="Nelson D."/>
            <person name="Nelson C."/>
            <person name="Nieminen K."/>
            <person name="Nilsson O."/>
            <person name="Pereda V."/>
            <person name="Peter G."/>
            <person name="Philippe R."/>
            <person name="Pilate G."/>
            <person name="Poliakov A."/>
            <person name="Razumovskaya J."/>
            <person name="Richardson P."/>
            <person name="Rinaldi C."/>
            <person name="Ritland K."/>
            <person name="Rouze P."/>
            <person name="Ryaboy D."/>
            <person name="Schmutz J."/>
            <person name="Schrader J."/>
            <person name="Segerman B."/>
            <person name="Shin H."/>
            <person name="Siddiqui A."/>
            <person name="Sterky F."/>
            <person name="Terry A."/>
            <person name="Tsai C."/>
            <person name="Uberbacher E."/>
            <person name="Unneberg P."/>
            <person name="Vahala J."/>
            <person name="Wall K."/>
            <person name="Wessler S."/>
            <person name="Yang G."/>
            <person name="Yin T."/>
            <person name="Douglas C."/>
            <person name="Marra M."/>
            <person name="Sandberg G."/>
            <person name="Van De Peer Y."/>
            <person name="Rokhsar D."/>
        </authorList>
    </citation>
    <scope>NUCLEOTIDE SEQUENCE</scope>
    <source>
        <strain evidence="1">Nisqually-1</strain>
    </source>
</reference>
<evidence type="ECO:0000313" key="1">
    <source>
        <dbReference type="EMBL" id="PNS22023.1"/>
    </source>
</evidence>
<protein>
    <submittedName>
        <fullName evidence="1">Uncharacterized protein</fullName>
    </submittedName>
</protein>
<proteinExistence type="predicted"/>
<gene>
    <name evidence="1" type="ORF">POPTR_T178400</name>
</gene>
<dbReference type="InParanoid" id="A0A2K1R475"/>
<reference evidence="1" key="1">
    <citation type="journal article" date="2006" name="Science">
        <title>The genome of black cottonwood, Populus trichocarpa (Torr. &amp; Gray).</title>
        <authorList>
            <person name="Tuskan G.A."/>
            <person name="Difazio S."/>
            <person name="Jansson S."/>
            <person name="Bohlmann J."/>
            <person name="Grigoriev I."/>
            <person name="Hellsten U."/>
            <person name="Putnam N."/>
            <person name="Ralph S."/>
            <person name="Rombauts S."/>
            <person name="Salamov A."/>
            <person name="Schein J."/>
            <person name="Sterck L."/>
            <person name="Aerts A."/>
            <person name="Bhalerao R.R."/>
            <person name="Bhalerao R.P."/>
            <person name="Blaudez D."/>
            <person name="Boerjan W."/>
            <person name="Brun A."/>
            <person name="Brunner A."/>
            <person name="Busov V."/>
            <person name="Campbell M."/>
            <person name="Carlson J."/>
            <person name="Chalot M."/>
            <person name="Chapman J."/>
            <person name="Chen G.L."/>
            <person name="Cooper D."/>
            <person name="Coutinho P.M."/>
            <person name="Couturier J."/>
            <person name="Covert S."/>
            <person name="Cronk Q."/>
            <person name="Cunningham R."/>
            <person name="Davis J."/>
            <person name="Degroeve S."/>
            <person name="Dejardin A."/>
            <person name="Depamphilis C."/>
            <person name="Detter J."/>
            <person name="Dirks B."/>
            <person name="Dubchak I."/>
            <person name="Duplessis S."/>
            <person name="Ehlting J."/>
            <person name="Ellis B."/>
            <person name="Gendler K."/>
            <person name="Goodstein D."/>
            <person name="Gribskov M."/>
            <person name="Grimwood J."/>
            <person name="Groover A."/>
            <person name="Gunter L."/>
            <person name="Hamberger B."/>
            <person name="Heinze B."/>
            <person name="Helariutta Y."/>
            <person name="Henrissat B."/>
            <person name="Holligan D."/>
            <person name="Holt R."/>
            <person name="Huang W."/>
            <person name="Islam-Faridi N."/>
            <person name="Jones S."/>
            <person name="Jones-Rhoades M."/>
            <person name="Jorgensen R."/>
            <person name="Joshi C."/>
            <person name="Kangasjarvi J."/>
            <person name="Karlsson J."/>
            <person name="Kelleher C."/>
            <person name="Kirkpatrick R."/>
            <person name="Kirst M."/>
            <person name="Kohler A."/>
            <person name="Kalluri U."/>
            <person name="Larimer F."/>
            <person name="Leebens-Mack J."/>
            <person name="Leple J.C."/>
            <person name="Locascio P."/>
            <person name="Lou Y."/>
            <person name="Lucas S."/>
            <person name="Martin F."/>
            <person name="Montanini B."/>
            <person name="Napoli C."/>
            <person name="Nelson D.R."/>
            <person name="Nelson C."/>
            <person name="Nieminen K."/>
            <person name="Nilsson O."/>
            <person name="Pereda V."/>
            <person name="Peter G."/>
            <person name="Philippe R."/>
            <person name="Pilate G."/>
            <person name="Poliakov A."/>
            <person name="Razumovskaya J."/>
            <person name="Richardson P."/>
            <person name="Rinaldi C."/>
            <person name="Ritland K."/>
            <person name="Rouze P."/>
            <person name="Ryaboy D."/>
            <person name="Schmutz J."/>
            <person name="Schrader J."/>
            <person name="Segerman B."/>
            <person name="Shin H."/>
            <person name="Siddiqui A."/>
            <person name="Sterky F."/>
            <person name="Terry A."/>
            <person name="Tsai C.J."/>
            <person name="Uberbacher E."/>
            <person name="Unneberg P."/>
            <person name="Vahala J."/>
            <person name="Wall K."/>
            <person name="Wessler S."/>
            <person name="Yang G."/>
            <person name="Yin T."/>
            <person name="Douglas C."/>
            <person name="Marra M."/>
            <person name="Sandberg G."/>
            <person name="Van de Peer Y."/>
            <person name="Rokhsar D."/>
        </authorList>
    </citation>
    <scope>NUCLEOTIDE SEQUENCE [LARGE SCALE GENOMIC DNA]</scope>
    <source>
        <strain evidence="1">Nisqually-1</strain>
    </source>
</reference>
<accession>A0A2K1R475</accession>
<sequence length="173" mass="19052">MNISNSGVGKYCITQKVWLIKNGKTRQQLTVLLMVGPVPRGEERKLITVEKKLLTTEEPMNAGLRSTLGSPVGAYSLLELLELLYCCWLELAHGCWLGYSCRAAPRVVVSFMAETGDHNGDAEDFVDLPQWVALVHHAGTELLLEDDLPLLSLLCDVGVALGAGLRRRSCCWN</sequence>
<dbReference type="EMBL" id="KZ623974">
    <property type="protein sequence ID" value="PNS22023.1"/>
    <property type="molecule type" value="Genomic_DNA"/>
</dbReference>
<dbReference type="AlphaFoldDB" id="A0A2K1R475"/>
<name>A0A2K1R475_POPTR</name>
<organism evidence="1">
    <name type="scientific">Populus trichocarpa</name>
    <name type="common">Western balsam poplar</name>
    <name type="synonym">Populus balsamifera subsp. trichocarpa</name>
    <dbReference type="NCBI Taxonomy" id="3694"/>
    <lineage>
        <taxon>Eukaryota</taxon>
        <taxon>Viridiplantae</taxon>
        <taxon>Streptophyta</taxon>
        <taxon>Embryophyta</taxon>
        <taxon>Tracheophyta</taxon>
        <taxon>Spermatophyta</taxon>
        <taxon>Magnoliopsida</taxon>
        <taxon>eudicotyledons</taxon>
        <taxon>Gunneridae</taxon>
        <taxon>Pentapetalae</taxon>
        <taxon>rosids</taxon>
        <taxon>fabids</taxon>
        <taxon>Malpighiales</taxon>
        <taxon>Salicaceae</taxon>
        <taxon>Saliceae</taxon>
        <taxon>Populus</taxon>
    </lineage>
</organism>